<gene>
    <name evidence="1" type="ORF">DPMN_114887</name>
</gene>
<comment type="caution">
    <text evidence="1">The sequence shown here is derived from an EMBL/GenBank/DDBJ whole genome shotgun (WGS) entry which is preliminary data.</text>
</comment>
<reference evidence="1" key="2">
    <citation type="submission" date="2020-11" db="EMBL/GenBank/DDBJ databases">
        <authorList>
            <person name="McCartney M.A."/>
            <person name="Auch B."/>
            <person name="Kono T."/>
            <person name="Mallez S."/>
            <person name="Becker A."/>
            <person name="Gohl D.M."/>
            <person name="Silverstein K.A.T."/>
            <person name="Koren S."/>
            <person name="Bechman K.B."/>
            <person name="Herman A."/>
            <person name="Abrahante J.E."/>
            <person name="Garbe J."/>
        </authorList>
    </citation>
    <scope>NUCLEOTIDE SEQUENCE</scope>
    <source>
        <strain evidence="1">Duluth1</strain>
        <tissue evidence="1">Whole animal</tissue>
    </source>
</reference>
<sequence length="274" mass="31317">MLCVSNPCLEPHHRKPSPPVPYRIAKALDPSIYRNVELDIWEEERRELKKESPEYRKRFSLGDKCQVILEGAHYHGHIQEINDNTAIVFIQELGQKKSVLISSLKTPHSTRYRCPSTARYFQHKQDSPISREEFLSHGYYSNQTVSYTGGMSMIKPGSVSPPANYKYTSGYVYQGDYRHKVEQTPMLTSGLMETYSQQTPVYPVQWQEVGGVYPAYSAPLVTNANQTYSCVCIPHLDSISMKDVNINCQPSQDTHGKDLPELNTLRFFFNLGVE</sequence>
<accession>A0A9D4QS60</accession>
<protein>
    <submittedName>
        <fullName evidence="1">Uncharacterized protein</fullName>
    </submittedName>
</protein>
<proteinExistence type="predicted"/>
<dbReference type="Proteomes" id="UP000828390">
    <property type="component" value="Unassembled WGS sequence"/>
</dbReference>
<dbReference type="EMBL" id="JAIWYP010000004">
    <property type="protein sequence ID" value="KAH3841424.1"/>
    <property type="molecule type" value="Genomic_DNA"/>
</dbReference>
<name>A0A9D4QS60_DREPO</name>
<keyword evidence="2" id="KW-1185">Reference proteome</keyword>
<feature type="non-terminal residue" evidence="1">
    <location>
        <position position="274"/>
    </location>
</feature>
<organism evidence="1 2">
    <name type="scientific">Dreissena polymorpha</name>
    <name type="common">Zebra mussel</name>
    <name type="synonym">Mytilus polymorpha</name>
    <dbReference type="NCBI Taxonomy" id="45954"/>
    <lineage>
        <taxon>Eukaryota</taxon>
        <taxon>Metazoa</taxon>
        <taxon>Spiralia</taxon>
        <taxon>Lophotrochozoa</taxon>
        <taxon>Mollusca</taxon>
        <taxon>Bivalvia</taxon>
        <taxon>Autobranchia</taxon>
        <taxon>Heteroconchia</taxon>
        <taxon>Euheterodonta</taxon>
        <taxon>Imparidentia</taxon>
        <taxon>Neoheterodontei</taxon>
        <taxon>Myida</taxon>
        <taxon>Dreissenoidea</taxon>
        <taxon>Dreissenidae</taxon>
        <taxon>Dreissena</taxon>
    </lineage>
</organism>
<dbReference type="AlphaFoldDB" id="A0A9D4QS60"/>
<reference evidence="1" key="1">
    <citation type="journal article" date="2019" name="bioRxiv">
        <title>The Genome of the Zebra Mussel, Dreissena polymorpha: A Resource for Invasive Species Research.</title>
        <authorList>
            <person name="McCartney M.A."/>
            <person name="Auch B."/>
            <person name="Kono T."/>
            <person name="Mallez S."/>
            <person name="Zhang Y."/>
            <person name="Obille A."/>
            <person name="Becker A."/>
            <person name="Abrahante J.E."/>
            <person name="Garbe J."/>
            <person name="Badalamenti J.P."/>
            <person name="Herman A."/>
            <person name="Mangelson H."/>
            <person name="Liachko I."/>
            <person name="Sullivan S."/>
            <person name="Sone E.D."/>
            <person name="Koren S."/>
            <person name="Silverstein K.A.T."/>
            <person name="Beckman K.B."/>
            <person name="Gohl D.M."/>
        </authorList>
    </citation>
    <scope>NUCLEOTIDE SEQUENCE</scope>
    <source>
        <strain evidence="1">Duluth1</strain>
        <tissue evidence="1">Whole animal</tissue>
    </source>
</reference>
<evidence type="ECO:0000313" key="1">
    <source>
        <dbReference type="EMBL" id="KAH3841424.1"/>
    </source>
</evidence>
<evidence type="ECO:0000313" key="2">
    <source>
        <dbReference type="Proteomes" id="UP000828390"/>
    </source>
</evidence>